<dbReference type="Gene3D" id="2.120.10.30">
    <property type="entry name" value="TolB, C-terminal domain"/>
    <property type="match status" value="1"/>
</dbReference>
<feature type="domain" description="IPT/TIG" evidence="2">
    <location>
        <begin position="1136"/>
        <end position="1195"/>
    </location>
</feature>
<dbReference type="OrthoDB" id="45365at2759"/>
<evidence type="ECO:0000313" key="4">
    <source>
        <dbReference type="EMBL" id="PXF41700.1"/>
    </source>
</evidence>
<dbReference type="InterPro" id="IPR011042">
    <property type="entry name" value="6-blade_b-propeller_TolB-like"/>
</dbReference>
<dbReference type="Pfam" id="PF01833">
    <property type="entry name" value="TIG"/>
    <property type="match status" value="2"/>
</dbReference>
<evidence type="ECO:0000256" key="1">
    <source>
        <dbReference type="SAM" id="MobiDB-lite"/>
    </source>
</evidence>
<dbReference type="InterPro" id="IPR021720">
    <property type="entry name" value="Malectin_dom"/>
</dbReference>
<dbReference type="Proteomes" id="UP000247409">
    <property type="component" value="Unassembled WGS sequence"/>
</dbReference>
<accession>A0A2V3IKP2</accession>
<dbReference type="InterPro" id="IPR014756">
    <property type="entry name" value="Ig_E-set"/>
</dbReference>
<evidence type="ECO:0000259" key="3">
    <source>
        <dbReference type="Pfam" id="PF11721"/>
    </source>
</evidence>
<organism evidence="4 5">
    <name type="scientific">Gracilariopsis chorda</name>
    <dbReference type="NCBI Taxonomy" id="448386"/>
    <lineage>
        <taxon>Eukaryota</taxon>
        <taxon>Rhodophyta</taxon>
        <taxon>Florideophyceae</taxon>
        <taxon>Rhodymeniophycidae</taxon>
        <taxon>Gracilariales</taxon>
        <taxon>Gracilariaceae</taxon>
        <taxon>Gracilariopsis</taxon>
    </lineage>
</organism>
<dbReference type="SUPFAM" id="SSF50952">
    <property type="entry name" value="Soluble quinoprotein glucose dehydrogenase"/>
    <property type="match status" value="1"/>
</dbReference>
<dbReference type="SUPFAM" id="SSF81296">
    <property type="entry name" value="E set domains"/>
    <property type="match status" value="2"/>
</dbReference>
<evidence type="ECO:0000259" key="2">
    <source>
        <dbReference type="Pfam" id="PF01833"/>
    </source>
</evidence>
<dbReference type="Pfam" id="PF11721">
    <property type="entry name" value="Malectin"/>
    <property type="match status" value="1"/>
</dbReference>
<feature type="region of interest" description="Disordered" evidence="1">
    <location>
        <begin position="1"/>
        <end position="176"/>
    </location>
</feature>
<feature type="compositionally biased region" description="Low complexity" evidence="1">
    <location>
        <begin position="1"/>
        <end position="164"/>
    </location>
</feature>
<dbReference type="AlphaFoldDB" id="A0A2V3IKP2"/>
<dbReference type="PANTHER" id="PTHR24216:SF65">
    <property type="entry name" value="PAXILLIN-LIKE PROTEIN 1"/>
    <property type="match status" value="1"/>
</dbReference>
<gene>
    <name evidence="4" type="ORF">BWQ96_08585</name>
</gene>
<dbReference type="EMBL" id="NBIV01000202">
    <property type="protein sequence ID" value="PXF41700.1"/>
    <property type="molecule type" value="Genomic_DNA"/>
</dbReference>
<evidence type="ECO:0000313" key="5">
    <source>
        <dbReference type="Proteomes" id="UP000247409"/>
    </source>
</evidence>
<dbReference type="InterPro" id="IPR002909">
    <property type="entry name" value="IPT_dom"/>
</dbReference>
<comment type="caution">
    <text evidence="4">The sequence shown here is derived from an EMBL/GenBank/DDBJ whole genome shotgun (WGS) entry which is preliminary data.</text>
</comment>
<dbReference type="InterPro" id="IPR013783">
    <property type="entry name" value="Ig-like_fold"/>
</dbReference>
<protein>
    <submittedName>
        <fullName evidence="4">Bile salt-activated lipase</fullName>
    </submittedName>
</protein>
<keyword evidence="5" id="KW-1185">Reference proteome</keyword>
<dbReference type="Gene3D" id="2.60.40.10">
    <property type="entry name" value="Immunoglobulins"/>
    <property type="match status" value="3"/>
</dbReference>
<dbReference type="Gene3D" id="2.60.120.430">
    <property type="entry name" value="Galactose-binding lectin"/>
    <property type="match status" value="1"/>
</dbReference>
<feature type="domain" description="IPT/TIG" evidence="2">
    <location>
        <begin position="591"/>
        <end position="672"/>
    </location>
</feature>
<feature type="domain" description="Malectin" evidence="3">
    <location>
        <begin position="198"/>
        <end position="282"/>
    </location>
</feature>
<dbReference type="CDD" id="cd00603">
    <property type="entry name" value="IPT_PCSR"/>
    <property type="match status" value="1"/>
</dbReference>
<proteinExistence type="predicted"/>
<dbReference type="InterPro" id="IPR011041">
    <property type="entry name" value="Quinoprot_gluc/sorb_DH_b-prop"/>
</dbReference>
<reference evidence="4 5" key="1">
    <citation type="journal article" date="2018" name="Mol. Biol. Evol.">
        <title>Analysis of the draft genome of the red seaweed Gracilariopsis chorda provides insights into genome size evolution in Rhodophyta.</title>
        <authorList>
            <person name="Lee J."/>
            <person name="Yang E.C."/>
            <person name="Graf L."/>
            <person name="Yang J.H."/>
            <person name="Qiu H."/>
            <person name="Zel Zion U."/>
            <person name="Chan C.X."/>
            <person name="Stephens T.G."/>
            <person name="Weber A.P.M."/>
            <person name="Boo G.H."/>
            <person name="Boo S.M."/>
            <person name="Kim K.M."/>
            <person name="Shin Y."/>
            <person name="Jung M."/>
            <person name="Lee S.J."/>
            <person name="Yim H.S."/>
            <person name="Lee J.H."/>
            <person name="Bhattacharya D."/>
            <person name="Yoon H.S."/>
        </authorList>
    </citation>
    <scope>NUCLEOTIDE SEQUENCE [LARGE SCALE GENOMIC DNA]</scope>
    <source>
        <strain evidence="4 5">SKKU-2015</strain>
        <tissue evidence="4">Whole body</tissue>
    </source>
</reference>
<name>A0A2V3IKP2_9FLOR</name>
<dbReference type="PANTHER" id="PTHR24216">
    <property type="entry name" value="PAXILLIN-RELATED"/>
    <property type="match status" value="1"/>
</dbReference>
<sequence length="1205" mass="123839">MIPSPSSSSSAAPPSPSSSTSPVPSPSSSNSAAPPSPSSSSSAAPPSPSSSSSPLPSASSSSSAAPPSPSSSSSAAPPSPSSSSSAAPPSPSSSSSAAPPSPSSSSSAAPPSPSSSSSAAPPSPSSSSSAAPPSPSSSSSAAPPSPSSSSSAAPPSPSSSSSAAPPSPTPSTSPAAATTDSVLIDVGSASDPAVSGTTKYSSTSSFTGTSSIAANVYKTGRSGSDFSYSFDLQPGAYDIILGFAEYTSGFCSEPGKRVFNVYVNGEIQVESLDIYDEYGCFKGVEKKLGSSVGSVITEPLTIRLEAIVGAAIVSYVSISPAENGCIPASNSGGLADGEDHAAHSVPGSYPPQINANSPKSYVDSDGDGFVSVTIDGSGSHSHFFDNANNIIGQITEYTWTLVETGEVLSKQVSFSYNFPLGTTRLKLAVVDNSCTTDEAETTVTVTGSIQPGVYCYYYNGNPMIMGGDPLGNPQFAAVAANPNLGFPTFSFSGSTFLSRCFFFFEVDADSEAAAVSLSASGGTARVYKGEDLLLDTDGMASTTTELAVGLLAFEIIFERTSTSGTPAMQFKVEGSVPSSSKVFYDQSVVKPILQLLTPADGPDSGGTSVKVTGYGLFQPLTVTFGGQTVTAGGSTTPEQFFVTSPPAGSDSVVQVVATTAGGLSSNAVEFSYGSVCDSIGFDGVDMKTTGGAQVDFLQLPTCVTIGGDGKLYIGTLGATVQVLGYKPDTLTVDSHCYSKALLDNNFQKNSVPAQRDILGITFDPRDTGLKPYISTQTLFWFDKDRVDRSNTAAWRNGAIDRLKPGSDPSDSKVCLVYDKRVVSGLPISNHDHGVNQIVFTQGGDLLITVGGFTNSGLPQYRLGNYWETTLSAAILIAKLSKGGSFDGNIVYSNDDEPRLSKQIGGDVDVYCTGLRNPFAMAMTGSGDVYAVDQGPNCNFGNTATTCDDYDEEAALTYNRFKPTTWPGMVQHGCAKFPYSISRPDKVVHITQGSFYGHANLQRGGDECAWIDPFDDKTADDKAPPARYKKELATLKSSVTGIREYRSNHFCGALRGELIMSTHKGGTTYRMGVNGGSKTSGPDALASNGGTSFIEDAHGSLIFPMLNQAKVYVLKPQVGAKSGVYAANAVPWRHGKGGGTKVVIGGKNFGSNPSVSIGGSTCSVTANSETEITCTVPSSSSGLKDLVVTSSTGGSSTLPKAILYMN</sequence>